<keyword evidence="2" id="KW-1185">Reference proteome</keyword>
<evidence type="ECO:0000313" key="1">
    <source>
        <dbReference type="EMBL" id="RIA89715.1"/>
    </source>
</evidence>
<dbReference type="OrthoDB" id="5588846at2759"/>
<dbReference type="Proteomes" id="UP000265703">
    <property type="component" value="Unassembled WGS sequence"/>
</dbReference>
<reference evidence="1 2" key="1">
    <citation type="submission" date="2018-06" db="EMBL/GenBank/DDBJ databases">
        <title>Comparative genomics reveals the genomic features of Rhizophagus irregularis, R. cerebriforme, R. diaphanum and Gigaspora rosea, and their symbiotic lifestyle signature.</title>
        <authorList>
            <person name="Morin E."/>
            <person name="San Clemente H."/>
            <person name="Chen E.C.H."/>
            <person name="De La Providencia I."/>
            <person name="Hainaut M."/>
            <person name="Kuo A."/>
            <person name="Kohler A."/>
            <person name="Murat C."/>
            <person name="Tang N."/>
            <person name="Roy S."/>
            <person name="Loubradou J."/>
            <person name="Henrissat B."/>
            <person name="Grigoriev I.V."/>
            <person name="Corradi N."/>
            <person name="Roux C."/>
            <person name="Martin F.M."/>
        </authorList>
    </citation>
    <scope>NUCLEOTIDE SEQUENCE [LARGE SCALE GENOMIC DNA]</scope>
    <source>
        <strain evidence="1 2">DAOM 227022</strain>
    </source>
</reference>
<gene>
    <name evidence="1" type="ORF">C1645_824410</name>
</gene>
<dbReference type="EMBL" id="QKYT01000208">
    <property type="protein sequence ID" value="RIA89715.1"/>
    <property type="molecule type" value="Genomic_DNA"/>
</dbReference>
<protein>
    <submittedName>
        <fullName evidence="1">Uncharacterized protein</fullName>
    </submittedName>
</protein>
<sequence>MELPKYFGTIHPEEWLKQVKAQCYLKDIEDEQKILKICKLMIDSTITIPNEINTFDELIKALKSHTTFNIFKDSCKVKLH</sequence>
<dbReference type="AlphaFoldDB" id="A0A397T0E4"/>
<organism evidence="1 2">
    <name type="scientific">Glomus cerebriforme</name>
    <dbReference type="NCBI Taxonomy" id="658196"/>
    <lineage>
        <taxon>Eukaryota</taxon>
        <taxon>Fungi</taxon>
        <taxon>Fungi incertae sedis</taxon>
        <taxon>Mucoromycota</taxon>
        <taxon>Glomeromycotina</taxon>
        <taxon>Glomeromycetes</taxon>
        <taxon>Glomerales</taxon>
        <taxon>Glomeraceae</taxon>
        <taxon>Glomus</taxon>
    </lineage>
</organism>
<feature type="non-terminal residue" evidence="1">
    <location>
        <position position="80"/>
    </location>
</feature>
<comment type="caution">
    <text evidence="1">The sequence shown here is derived from an EMBL/GenBank/DDBJ whole genome shotgun (WGS) entry which is preliminary data.</text>
</comment>
<accession>A0A397T0E4</accession>
<evidence type="ECO:0000313" key="2">
    <source>
        <dbReference type="Proteomes" id="UP000265703"/>
    </source>
</evidence>
<proteinExistence type="predicted"/>
<name>A0A397T0E4_9GLOM</name>